<dbReference type="PANTHER" id="PTHR21049">
    <property type="entry name" value="RIBOPHORIN I"/>
    <property type="match status" value="1"/>
</dbReference>
<evidence type="ECO:0000256" key="3">
    <source>
        <dbReference type="ARBA" id="ARBA00004922"/>
    </source>
</evidence>
<keyword evidence="6 11" id="KW-0812">Transmembrane</keyword>
<dbReference type="Pfam" id="PF04597">
    <property type="entry name" value="Ribophorin_I"/>
    <property type="match status" value="1"/>
</dbReference>
<feature type="chain" id="PRO_5043073194" description="Dolichyl-diphosphooligosaccharide--protein glycosyltransferase subunit 1" evidence="11">
    <location>
        <begin position="19"/>
        <end position="598"/>
    </location>
</feature>
<evidence type="ECO:0000256" key="9">
    <source>
        <dbReference type="ARBA" id="ARBA00022989"/>
    </source>
</evidence>
<dbReference type="STRING" id="51028.A0A0N4VG59"/>
<dbReference type="PANTHER" id="PTHR21049:SF0">
    <property type="entry name" value="DOLICHYL-DIPHOSPHOOLIGOSACCHARIDE--PROTEIN GLYCOSYLTRANSFERASE SUBUNIT 1"/>
    <property type="match status" value="1"/>
</dbReference>
<evidence type="ECO:0000256" key="11">
    <source>
        <dbReference type="RuleBase" id="RU361143"/>
    </source>
</evidence>
<protein>
    <recommendedName>
        <fullName evidence="5 11">Dolichyl-diphosphooligosaccharide--protein glycosyltransferase subunit 1</fullName>
    </recommendedName>
</protein>
<evidence type="ECO:0000256" key="4">
    <source>
        <dbReference type="ARBA" id="ARBA00008905"/>
    </source>
</evidence>
<dbReference type="GO" id="GO:0008250">
    <property type="term" value="C:oligosaccharyltransferase complex"/>
    <property type="evidence" value="ECO:0007669"/>
    <property type="project" value="UniProtKB-UniRule"/>
</dbReference>
<comment type="function">
    <text evidence="1 11">Subunit of the oligosaccharyl transferase (OST) complex that catalyzes the initial transfer of a defined glycan (Glc(3)Man(9)GlcNAc(2) in eukaryotes) from the lipid carrier dolichol-pyrophosphate to an asparagine residue within an Asn-X-Ser/Thr consensus motif in nascent polypeptide chains, the first step in protein N-glycosylation. N-glycosylation occurs cotranslationally and the complex associates with the Sec61 complex at the channel-forming translocon complex that mediates protein translocation across the endoplasmic reticulum (ER). All subunits are required for a maximal enzyme activity.</text>
</comment>
<evidence type="ECO:0000256" key="8">
    <source>
        <dbReference type="ARBA" id="ARBA00022824"/>
    </source>
</evidence>
<reference evidence="14" key="1">
    <citation type="submission" date="2017-02" db="UniProtKB">
        <authorList>
            <consortium name="WormBaseParasite"/>
        </authorList>
    </citation>
    <scope>IDENTIFICATION</scope>
</reference>
<dbReference type="GO" id="GO:0018279">
    <property type="term" value="P:protein N-linked glycosylation via asparagine"/>
    <property type="evidence" value="ECO:0007669"/>
    <property type="project" value="TreeGrafter"/>
</dbReference>
<evidence type="ECO:0000313" key="13">
    <source>
        <dbReference type="Proteomes" id="UP000274131"/>
    </source>
</evidence>
<comment type="pathway">
    <text evidence="3 11">Protein modification; protein glycosylation.</text>
</comment>
<dbReference type="EMBL" id="UXUI01009842">
    <property type="protein sequence ID" value="VDD94401.1"/>
    <property type="molecule type" value="Genomic_DNA"/>
</dbReference>
<comment type="subcellular location">
    <subcellularLocation>
        <location evidence="2 11">Endoplasmic reticulum membrane</location>
        <topology evidence="2 11">Single-pass type I membrane protein</topology>
    </subcellularLocation>
</comment>
<comment type="subunit">
    <text evidence="11">Component of the oligosaccharyltransferase (OST) complex.</text>
</comment>
<evidence type="ECO:0000256" key="1">
    <source>
        <dbReference type="ARBA" id="ARBA00002791"/>
    </source>
</evidence>
<sequence length="598" mass="67462">MIWFPCVALFFLTSGCFSADPSPNDVSVEADRNIDIASQVIKITTAFEVTNKGKSPINSFIHVVSDDEEAHLAFITAQEGRGGNKLTVVKAATAAGVIKGYVPYRVELLKPISANSKASITLEYYLTQYLEPYPAKIEQAETQYMVYKGNAHVTSVYPLSKETTKVALPSGRLVSHTTVSPTKQEGGKITYGPYTDQKPFTLGPVRIHNENNSPFLVATEVLRHIEVSHWGNIAVEEQISLVHKGAQLKGPFSRLDFQLDRRGSRRPVVTQYKTLLPVTAKDIYYRDEIGNISTSAVKKLADAVEIMIQPRFPLFGGWRTNYVLGYNLPGYQYLYSSGSSFALKMRFMDHLFDNAVIENIKVRIILPEGSKNFKLVAPYAVKRHRDDLHFTYLDTTGRPVIVLEKQNLVDSHIQSFTLYYEFDKIQLCREPFLACAAFAFLFLIVIIFVRLDFTIVTDAAKESRMQAEGVVEQLNELHADRLRIYDHFYEIVQKYKNNKDASAFSANRKKNEVEMKKVTELFSNLQNGLKSSNPDIYEKLNEISKLHKSAEEQINSLCNQAERSAKTGGKADLNSAEKLYSSKMGEIKEKMDSVIYSI</sequence>
<reference evidence="12 13" key="2">
    <citation type="submission" date="2018-10" db="EMBL/GenBank/DDBJ databases">
        <authorList>
            <consortium name="Pathogen Informatics"/>
        </authorList>
    </citation>
    <scope>NUCLEOTIDE SEQUENCE [LARGE SCALE GENOMIC DNA]</scope>
</reference>
<evidence type="ECO:0000256" key="7">
    <source>
        <dbReference type="ARBA" id="ARBA00022729"/>
    </source>
</evidence>
<keyword evidence="7 11" id="KW-0732">Signal</keyword>
<proteinExistence type="inferred from homology"/>
<dbReference type="AlphaFoldDB" id="A0A0N4VG59"/>
<keyword evidence="9 11" id="KW-1133">Transmembrane helix</keyword>
<evidence type="ECO:0000256" key="10">
    <source>
        <dbReference type="ARBA" id="ARBA00023136"/>
    </source>
</evidence>
<comment type="similarity">
    <text evidence="4 11">Belongs to the OST1 family.</text>
</comment>
<feature type="signal peptide" evidence="11">
    <location>
        <begin position="1"/>
        <end position="18"/>
    </location>
</feature>
<evidence type="ECO:0000313" key="14">
    <source>
        <dbReference type="WBParaSite" id="EVEC_0000975501-mRNA-1"/>
    </source>
</evidence>
<feature type="transmembrane region" description="Helical" evidence="11">
    <location>
        <begin position="431"/>
        <end position="451"/>
    </location>
</feature>
<evidence type="ECO:0000256" key="6">
    <source>
        <dbReference type="ARBA" id="ARBA00022692"/>
    </source>
</evidence>
<dbReference type="OrthoDB" id="310030at2759"/>
<keyword evidence="8 11" id="KW-0256">Endoplasmic reticulum</keyword>
<dbReference type="UniPathway" id="UPA00378"/>
<keyword evidence="13" id="KW-1185">Reference proteome</keyword>
<dbReference type="Proteomes" id="UP000274131">
    <property type="component" value="Unassembled WGS sequence"/>
</dbReference>
<accession>A0A0N4VG59</accession>
<dbReference type="WBParaSite" id="EVEC_0000975501-mRNA-1">
    <property type="protein sequence ID" value="EVEC_0000975501-mRNA-1"/>
    <property type="gene ID" value="EVEC_0000975501"/>
</dbReference>
<gene>
    <name evidence="12" type="ORF">EVEC_LOCUS9152</name>
</gene>
<evidence type="ECO:0000256" key="2">
    <source>
        <dbReference type="ARBA" id="ARBA00004115"/>
    </source>
</evidence>
<keyword evidence="10 11" id="KW-0472">Membrane</keyword>
<name>A0A0N4VG59_ENTVE</name>
<evidence type="ECO:0000313" key="12">
    <source>
        <dbReference type="EMBL" id="VDD94401.1"/>
    </source>
</evidence>
<organism evidence="14">
    <name type="scientific">Enterobius vermicularis</name>
    <name type="common">Human pinworm</name>
    <dbReference type="NCBI Taxonomy" id="51028"/>
    <lineage>
        <taxon>Eukaryota</taxon>
        <taxon>Metazoa</taxon>
        <taxon>Ecdysozoa</taxon>
        <taxon>Nematoda</taxon>
        <taxon>Chromadorea</taxon>
        <taxon>Rhabditida</taxon>
        <taxon>Spirurina</taxon>
        <taxon>Oxyuridomorpha</taxon>
        <taxon>Oxyuroidea</taxon>
        <taxon>Oxyuridae</taxon>
        <taxon>Enterobius</taxon>
    </lineage>
</organism>
<evidence type="ECO:0000256" key="5">
    <source>
        <dbReference type="ARBA" id="ARBA00017611"/>
    </source>
</evidence>
<dbReference type="InterPro" id="IPR007676">
    <property type="entry name" value="Ribophorin_I"/>
</dbReference>